<dbReference type="PANTHER" id="PTHR45436">
    <property type="entry name" value="SENSOR HISTIDINE KINASE YKOH"/>
    <property type="match status" value="1"/>
</dbReference>
<feature type="transmembrane region" description="Helical" evidence="9">
    <location>
        <begin position="17"/>
        <end position="40"/>
    </location>
</feature>
<dbReference type="EC" id="2.7.13.3" evidence="2"/>
<dbReference type="InterPro" id="IPR003594">
    <property type="entry name" value="HATPase_dom"/>
</dbReference>
<sequence>MSDPATARASYSVTRRLGIALTLVFAFGGIALAVAALAYGRSAAQQSFDRLLVGAASQIAEAIALRDGTVVADLPVSAFELLSLADEDRIVYAIYDRQGALVTGYDQLTLPTERQPFHNAEFKGEPIRVARVVRNFSERAYVGSVDVLVGQTLRARRQLANQITRNALIAAGFAGLAMSGLAFFAVRSALGPLRRIERNIASRAVEDLTPIDVAIPSEIESLVAALNRFMRRIDRQIGVMRTLIADASHQLRTPIAALRAQAELAQDETDPRRLQAILERIHTRSHNLSQLTDQLLNHALIIHRADSVPLERVDLRIVAMQAIEETDHALFASHTRPGLDLPEDPVWCRGDALSLKEACKNLLGNALRYGRDPVTLAVETGADDLRLVVRDAGSGIPRDHWSDAGTRYSRSSGVSPQSAGLGLAIVQAVATAHRGQLVFSHSGAMFEAALVLPQKGARQT</sequence>
<keyword evidence="8" id="KW-0902">Two-component regulatory system</keyword>
<dbReference type="PROSITE" id="PS50885">
    <property type="entry name" value="HAMP"/>
    <property type="match status" value="1"/>
</dbReference>
<evidence type="ECO:0000259" key="11">
    <source>
        <dbReference type="PROSITE" id="PS50885"/>
    </source>
</evidence>
<dbReference type="InterPro" id="IPR013727">
    <property type="entry name" value="2CSK_N"/>
</dbReference>
<dbReference type="InterPro" id="IPR003661">
    <property type="entry name" value="HisK_dim/P_dom"/>
</dbReference>
<dbReference type="InterPro" id="IPR050428">
    <property type="entry name" value="TCS_sensor_his_kinase"/>
</dbReference>
<name>A0ABS6NC49_9RHOB</name>
<dbReference type="GO" id="GO:0016301">
    <property type="term" value="F:kinase activity"/>
    <property type="evidence" value="ECO:0007669"/>
    <property type="project" value="UniProtKB-KW"/>
</dbReference>
<evidence type="ECO:0000256" key="4">
    <source>
        <dbReference type="ARBA" id="ARBA00022679"/>
    </source>
</evidence>
<comment type="catalytic activity">
    <reaction evidence="1">
        <text>ATP + protein L-histidine = ADP + protein N-phospho-L-histidine.</text>
        <dbReference type="EC" id="2.7.13.3"/>
    </reaction>
</comment>
<evidence type="ECO:0000256" key="8">
    <source>
        <dbReference type="ARBA" id="ARBA00023012"/>
    </source>
</evidence>
<evidence type="ECO:0000256" key="5">
    <source>
        <dbReference type="ARBA" id="ARBA00022692"/>
    </source>
</evidence>
<comment type="caution">
    <text evidence="12">The sequence shown here is derived from an EMBL/GenBank/DDBJ whole genome shotgun (WGS) entry which is preliminary data.</text>
</comment>
<feature type="domain" description="Histidine kinase" evidence="10">
    <location>
        <begin position="246"/>
        <end position="456"/>
    </location>
</feature>
<keyword evidence="9" id="KW-0472">Membrane</keyword>
<evidence type="ECO:0000259" key="10">
    <source>
        <dbReference type="PROSITE" id="PS50109"/>
    </source>
</evidence>
<proteinExistence type="predicted"/>
<dbReference type="Pfam" id="PF00512">
    <property type="entry name" value="HisKA"/>
    <property type="match status" value="1"/>
</dbReference>
<accession>A0ABS6NC49</accession>
<keyword evidence="6 12" id="KW-0418">Kinase</keyword>
<keyword evidence="4" id="KW-0808">Transferase</keyword>
<dbReference type="Pfam" id="PF02518">
    <property type="entry name" value="HATPase_c"/>
    <property type="match status" value="1"/>
</dbReference>
<dbReference type="RefSeq" id="WP_217779958.1">
    <property type="nucleotide sequence ID" value="NZ_JAHRWL010000003.1"/>
</dbReference>
<protein>
    <recommendedName>
        <fullName evidence="2">histidine kinase</fullName>
        <ecNumber evidence="2">2.7.13.3</ecNumber>
    </recommendedName>
</protein>
<evidence type="ECO:0000256" key="6">
    <source>
        <dbReference type="ARBA" id="ARBA00022777"/>
    </source>
</evidence>
<dbReference type="InterPro" id="IPR005467">
    <property type="entry name" value="His_kinase_dom"/>
</dbReference>
<reference evidence="12" key="1">
    <citation type="submission" date="2021-06" db="EMBL/GenBank/DDBJ databases">
        <title>Thalassococcus sp. CAU 1522 isolated from sea sand, Republic of Korea.</title>
        <authorList>
            <person name="Kim W."/>
        </authorList>
    </citation>
    <scope>NUCLEOTIDE SEQUENCE</scope>
    <source>
        <strain evidence="12">CAU 1522</strain>
    </source>
</reference>
<dbReference type="Proteomes" id="UP001166293">
    <property type="component" value="Unassembled WGS sequence"/>
</dbReference>
<keyword evidence="13" id="KW-1185">Reference proteome</keyword>
<dbReference type="SMART" id="SM00387">
    <property type="entry name" value="HATPase_c"/>
    <property type="match status" value="1"/>
</dbReference>
<keyword evidence="3" id="KW-0597">Phosphoprotein</keyword>
<evidence type="ECO:0000256" key="2">
    <source>
        <dbReference type="ARBA" id="ARBA00012438"/>
    </source>
</evidence>
<feature type="domain" description="HAMP" evidence="11">
    <location>
        <begin position="187"/>
        <end position="238"/>
    </location>
</feature>
<keyword evidence="5 9" id="KW-0812">Transmembrane</keyword>
<evidence type="ECO:0000256" key="7">
    <source>
        <dbReference type="ARBA" id="ARBA00022989"/>
    </source>
</evidence>
<feature type="transmembrane region" description="Helical" evidence="9">
    <location>
        <begin position="166"/>
        <end position="186"/>
    </location>
</feature>
<evidence type="ECO:0000313" key="12">
    <source>
        <dbReference type="EMBL" id="MBV2361568.1"/>
    </source>
</evidence>
<dbReference type="PANTHER" id="PTHR45436:SF1">
    <property type="entry name" value="SENSOR PROTEIN QSEC"/>
    <property type="match status" value="1"/>
</dbReference>
<dbReference type="EMBL" id="JAHRWL010000003">
    <property type="protein sequence ID" value="MBV2361568.1"/>
    <property type="molecule type" value="Genomic_DNA"/>
</dbReference>
<evidence type="ECO:0000256" key="1">
    <source>
        <dbReference type="ARBA" id="ARBA00000085"/>
    </source>
</evidence>
<evidence type="ECO:0000256" key="3">
    <source>
        <dbReference type="ARBA" id="ARBA00022553"/>
    </source>
</evidence>
<evidence type="ECO:0000313" key="13">
    <source>
        <dbReference type="Proteomes" id="UP001166293"/>
    </source>
</evidence>
<dbReference type="InterPro" id="IPR003660">
    <property type="entry name" value="HAMP_dom"/>
</dbReference>
<dbReference type="SMART" id="SM00388">
    <property type="entry name" value="HisKA"/>
    <property type="match status" value="1"/>
</dbReference>
<dbReference type="PROSITE" id="PS50109">
    <property type="entry name" value="HIS_KIN"/>
    <property type="match status" value="1"/>
</dbReference>
<gene>
    <name evidence="12" type="ORF">KUH32_17525</name>
</gene>
<dbReference type="Pfam" id="PF08521">
    <property type="entry name" value="2CSK_N"/>
    <property type="match status" value="1"/>
</dbReference>
<evidence type="ECO:0000256" key="9">
    <source>
        <dbReference type="SAM" id="Phobius"/>
    </source>
</evidence>
<organism evidence="12 13">
    <name type="scientific">Thalassococcus arenae</name>
    <dbReference type="NCBI Taxonomy" id="2851652"/>
    <lineage>
        <taxon>Bacteria</taxon>
        <taxon>Pseudomonadati</taxon>
        <taxon>Pseudomonadota</taxon>
        <taxon>Alphaproteobacteria</taxon>
        <taxon>Rhodobacterales</taxon>
        <taxon>Roseobacteraceae</taxon>
        <taxon>Thalassococcus</taxon>
    </lineage>
</organism>
<dbReference type="CDD" id="cd00082">
    <property type="entry name" value="HisKA"/>
    <property type="match status" value="1"/>
</dbReference>
<keyword evidence="7 9" id="KW-1133">Transmembrane helix</keyword>